<organism evidence="1">
    <name type="scientific">Anguilla anguilla</name>
    <name type="common">European freshwater eel</name>
    <name type="synonym">Muraena anguilla</name>
    <dbReference type="NCBI Taxonomy" id="7936"/>
    <lineage>
        <taxon>Eukaryota</taxon>
        <taxon>Metazoa</taxon>
        <taxon>Chordata</taxon>
        <taxon>Craniata</taxon>
        <taxon>Vertebrata</taxon>
        <taxon>Euteleostomi</taxon>
        <taxon>Actinopterygii</taxon>
        <taxon>Neopterygii</taxon>
        <taxon>Teleostei</taxon>
        <taxon>Anguilliformes</taxon>
        <taxon>Anguillidae</taxon>
        <taxon>Anguilla</taxon>
    </lineage>
</organism>
<evidence type="ECO:0000313" key="1">
    <source>
        <dbReference type="EMBL" id="JAH93457.1"/>
    </source>
</evidence>
<reference evidence="1" key="1">
    <citation type="submission" date="2014-11" db="EMBL/GenBank/DDBJ databases">
        <authorList>
            <person name="Amaro Gonzalez C."/>
        </authorList>
    </citation>
    <scope>NUCLEOTIDE SEQUENCE</scope>
</reference>
<protein>
    <submittedName>
        <fullName evidence="1">Uncharacterized protein</fullName>
    </submittedName>
</protein>
<dbReference type="AlphaFoldDB" id="A0A0E9WSW2"/>
<dbReference type="EMBL" id="GBXM01015120">
    <property type="protein sequence ID" value="JAH93457.1"/>
    <property type="molecule type" value="Transcribed_RNA"/>
</dbReference>
<sequence length="52" mass="5984">MTTNISKATKLSTFFSGHLPKLHHSLKSEHPYHHMLSQATFLNFLNFLTLQS</sequence>
<proteinExistence type="predicted"/>
<name>A0A0E9WSW2_ANGAN</name>
<accession>A0A0E9WSW2</accession>
<reference evidence="1" key="2">
    <citation type="journal article" date="2015" name="Fish Shellfish Immunol.">
        <title>Early steps in the European eel (Anguilla anguilla)-Vibrio vulnificus interaction in the gills: Role of the RtxA13 toxin.</title>
        <authorList>
            <person name="Callol A."/>
            <person name="Pajuelo D."/>
            <person name="Ebbesson L."/>
            <person name="Teles M."/>
            <person name="MacKenzie S."/>
            <person name="Amaro C."/>
        </authorList>
    </citation>
    <scope>NUCLEOTIDE SEQUENCE</scope>
</reference>